<keyword evidence="3" id="KW-0560">Oxidoreductase</keyword>
<comment type="similarity">
    <text evidence="2">Belongs to the NADH:flavin oxidoreductase/NADH oxidase family.</text>
</comment>
<proteinExistence type="inferred from homology"/>
<evidence type="ECO:0000256" key="2">
    <source>
        <dbReference type="ARBA" id="ARBA00005979"/>
    </source>
</evidence>
<dbReference type="Pfam" id="PF00724">
    <property type="entry name" value="Oxidored_FMN"/>
    <property type="match status" value="1"/>
</dbReference>
<dbReference type="GO" id="GO:0016628">
    <property type="term" value="F:oxidoreductase activity, acting on the CH-CH group of donors, NAD or NADP as acceptor"/>
    <property type="evidence" value="ECO:0007669"/>
    <property type="project" value="UniProtKB-ARBA"/>
</dbReference>
<gene>
    <name evidence="5" type="ORF">CGZ94_16570</name>
</gene>
<dbReference type="EMBL" id="NMVO01000016">
    <property type="protein sequence ID" value="OYO10615.1"/>
    <property type="molecule type" value="Genomic_DNA"/>
</dbReference>
<organism evidence="5 6">
    <name type="scientific">Enemella evansiae</name>
    <dbReference type="NCBI Taxonomy" id="2016499"/>
    <lineage>
        <taxon>Bacteria</taxon>
        <taxon>Bacillati</taxon>
        <taxon>Actinomycetota</taxon>
        <taxon>Actinomycetes</taxon>
        <taxon>Propionibacteriales</taxon>
        <taxon>Propionibacteriaceae</taxon>
        <taxon>Enemella</taxon>
    </lineage>
</organism>
<dbReference type="RefSeq" id="WP_094406301.1">
    <property type="nucleotide sequence ID" value="NZ_NMVO01000016.1"/>
</dbReference>
<accession>A0A255G414</accession>
<dbReference type="GO" id="GO:0010181">
    <property type="term" value="F:FMN binding"/>
    <property type="evidence" value="ECO:0007669"/>
    <property type="project" value="InterPro"/>
</dbReference>
<evidence type="ECO:0000256" key="3">
    <source>
        <dbReference type="ARBA" id="ARBA00023002"/>
    </source>
</evidence>
<dbReference type="Gene3D" id="3.20.20.70">
    <property type="entry name" value="Aldolase class I"/>
    <property type="match status" value="1"/>
</dbReference>
<dbReference type="CDD" id="cd02933">
    <property type="entry name" value="OYE_like_FMN"/>
    <property type="match status" value="1"/>
</dbReference>
<name>A0A255G414_9ACTN</name>
<comment type="caution">
    <text evidence="5">The sequence shown here is derived from an EMBL/GenBank/DDBJ whole genome shotgun (WGS) entry which is preliminary data.</text>
</comment>
<reference evidence="5 6" key="1">
    <citation type="submission" date="2017-07" db="EMBL/GenBank/DDBJ databases">
        <title>Draft whole genome sequences of clinical Proprionibacteriaceae strains.</title>
        <authorList>
            <person name="Bernier A.-M."/>
            <person name="Bernard K."/>
            <person name="Domingo M.-C."/>
        </authorList>
    </citation>
    <scope>NUCLEOTIDE SEQUENCE [LARGE SCALE GENOMIC DNA]</scope>
    <source>
        <strain evidence="5 6">NML 030167</strain>
    </source>
</reference>
<dbReference type="Proteomes" id="UP000215896">
    <property type="component" value="Unassembled WGS sequence"/>
</dbReference>
<dbReference type="PANTHER" id="PTHR22893">
    <property type="entry name" value="NADH OXIDOREDUCTASE-RELATED"/>
    <property type="match status" value="1"/>
</dbReference>
<evidence type="ECO:0000313" key="6">
    <source>
        <dbReference type="Proteomes" id="UP000215896"/>
    </source>
</evidence>
<dbReference type="OrthoDB" id="3169239at2"/>
<evidence type="ECO:0000256" key="1">
    <source>
        <dbReference type="ARBA" id="ARBA00001917"/>
    </source>
</evidence>
<sequence length="362" mass="38687">MPNLFEPLAVGKLQLPNRLLMAPMTRSRASVDGVVSALTAEYYRQRASAGLIISESIQPSVIGQGYILTPGLHAGDHVEAWRDVTDAVHEAGGRIFAQLTHTGRIGHPSLYPNGELPVAPSPVASGEQLFSPEGMLDHPVPREMTTDDIRITVTDFATAARNAIDAGFDGVELHGANGYLIHQFLADNTNLRTDSYGGAADNRIRFAIEVVTAVADVIGADRTGVRLSPGSPFNNIEEPDPAPVYLRLLESLADQNLAYVHLVEVGNRELTRQLRAAWPGILILNPHPAPEAFPASPAAATEAVETGVADAVSLATMWLANPDLDARIKAGGPYNTPHPDTFYGGDHRGYTDYPTIEGGRAA</sequence>
<dbReference type="SUPFAM" id="SSF51395">
    <property type="entry name" value="FMN-linked oxidoreductases"/>
    <property type="match status" value="1"/>
</dbReference>
<dbReference type="InterPro" id="IPR045247">
    <property type="entry name" value="Oye-like"/>
</dbReference>
<dbReference type="PANTHER" id="PTHR22893:SF91">
    <property type="entry name" value="NADPH DEHYDROGENASE 2-RELATED"/>
    <property type="match status" value="1"/>
</dbReference>
<keyword evidence="6" id="KW-1185">Reference proteome</keyword>
<dbReference type="InterPro" id="IPR001155">
    <property type="entry name" value="OxRdtase_FMN_N"/>
</dbReference>
<comment type="cofactor">
    <cofactor evidence="1">
        <name>FMN</name>
        <dbReference type="ChEBI" id="CHEBI:58210"/>
    </cofactor>
</comment>
<dbReference type="InterPro" id="IPR013785">
    <property type="entry name" value="Aldolase_TIM"/>
</dbReference>
<dbReference type="FunFam" id="3.20.20.70:FF:000059">
    <property type="entry name" value="N-ethylmaleimide reductase, FMN-linked"/>
    <property type="match status" value="1"/>
</dbReference>
<evidence type="ECO:0000313" key="5">
    <source>
        <dbReference type="EMBL" id="OYO10615.1"/>
    </source>
</evidence>
<dbReference type="AlphaFoldDB" id="A0A255G414"/>
<evidence type="ECO:0000259" key="4">
    <source>
        <dbReference type="Pfam" id="PF00724"/>
    </source>
</evidence>
<protein>
    <submittedName>
        <fullName evidence="5">Alkene reductase</fullName>
    </submittedName>
</protein>
<feature type="domain" description="NADH:flavin oxidoreductase/NADH oxidase N-terminal" evidence="4">
    <location>
        <begin position="3"/>
        <end position="332"/>
    </location>
</feature>
<dbReference type="GO" id="GO:0005829">
    <property type="term" value="C:cytosol"/>
    <property type="evidence" value="ECO:0007669"/>
    <property type="project" value="UniProtKB-ARBA"/>
</dbReference>